<proteinExistence type="inferred from homology"/>
<dbReference type="Pfam" id="PF10144">
    <property type="entry name" value="SMP_2"/>
    <property type="match status" value="1"/>
</dbReference>
<comment type="subcellular location">
    <subcellularLocation>
        <location evidence="1">Cell membrane</location>
    </subcellularLocation>
</comment>
<reference evidence="8" key="1">
    <citation type="submission" date="2022-11" db="EMBL/GenBank/DDBJ databases">
        <title>Alteromonas sp. nov., isolated from sea water of the Qingdao.</title>
        <authorList>
            <person name="Wang Q."/>
        </authorList>
    </citation>
    <scope>NUCLEOTIDE SEQUENCE</scope>
    <source>
        <strain evidence="8">ASW11-7</strain>
    </source>
</reference>
<dbReference type="Proteomes" id="UP001142810">
    <property type="component" value="Unassembled WGS sequence"/>
</dbReference>
<evidence type="ECO:0000313" key="8">
    <source>
        <dbReference type="EMBL" id="MCW8107394.1"/>
    </source>
</evidence>
<feature type="transmembrane region" description="Helical" evidence="7">
    <location>
        <begin position="186"/>
        <end position="206"/>
    </location>
</feature>
<keyword evidence="6 7" id="KW-0472">Membrane</keyword>
<feature type="transmembrane region" description="Helical" evidence="7">
    <location>
        <begin position="41"/>
        <end position="61"/>
    </location>
</feature>
<evidence type="ECO:0000256" key="5">
    <source>
        <dbReference type="ARBA" id="ARBA00022989"/>
    </source>
</evidence>
<evidence type="ECO:0000256" key="2">
    <source>
        <dbReference type="ARBA" id="ARBA00005362"/>
    </source>
</evidence>
<comment type="caution">
    <text evidence="8">The sequence shown here is derived from an EMBL/GenBank/DDBJ whole genome shotgun (WGS) entry which is preliminary data.</text>
</comment>
<dbReference type="InterPro" id="IPR019305">
    <property type="entry name" value="Uncharacterised_Smp"/>
</dbReference>
<comment type="similarity">
    <text evidence="2">Belongs to the Smp family.</text>
</comment>
<name>A0ABT3P3P2_9ALTE</name>
<keyword evidence="9" id="KW-1185">Reference proteome</keyword>
<accession>A0ABT3P3P2</accession>
<evidence type="ECO:0000256" key="6">
    <source>
        <dbReference type="ARBA" id="ARBA00023136"/>
    </source>
</evidence>
<organism evidence="8 9">
    <name type="scientific">Alteromonas aquimaris</name>
    <dbReference type="NCBI Taxonomy" id="2998417"/>
    <lineage>
        <taxon>Bacteria</taxon>
        <taxon>Pseudomonadati</taxon>
        <taxon>Pseudomonadota</taxon>
        <taxon>Gammaproteobacteria</taxon>
        <taxon>Alteromonadales</taxon>
        <taxon>Alteromonadaceae</taxon>
        <taxon>Alteromonas/Salinimonas group</taxon>
        <taxon>Alteromonas</taxon>
    </lineage>
</organism>
<dbReference type="EMBL" id="JAPFRD010000002">
    <property type="protein sequence ID" value="MCW8107394.1"/>
    <property type="molecule type" value="Genomic_DNA"/>
</dbReference>
<keyword evidence="5 7" id="KW-1133">Transmembrane helix</keyword>
<protein>
    <submittedName>
        <fullName evidence="8">AhpA/YtjB family protein</fullName>
    </submittedName>
</protein>
<dbReference type="RefSeq" id="WP_265616088.1">
    <property type="nucleotide sequence ID" value="NZ_JAPFRD010000002.1"/>
</dbReference>
<keyword evidence="3" id="KW-1003">Cell membrane</keyword>
<keyword evidence="4 7" id="KW-0812">Transmembrane</keyword>
<evidence type="ECO:0000256" key="7">
    <source>
        <dbReference type="SAM" id="Phobius"/>
    </source>
</evidence>
<sequence>MTMELSGQSSPGHTLTTSVDAADRRNLPAVRHSGYKTLKRIIHTFSLCLVITLLIYFFYLYQQHTRQWAEFEAGQTGTLLVHQYAMLLAPAVAEGNIIELGRMLSTLDHHPALINADVYDTRGILLNAQENNIHLLKHVAEAKNWMVHVEDIRNDSGQTIGYLRLIFNAERLLELSIAYEKRRLEMMYLVMIVTLLAGIYLARSFYKLRPVLRRRLFPDNQSTSFPSKLNKRR</sequence>
<evidence type="ECO:0000256" key="4">
    <source>
        <dbReference type="ARBA" id="ARBA00022692"/>
    </source>
</evidence>
<evidence type="ECO:0000256" key="3">
    <source>
        <dbReference type="ARBA" id="ARBA00022475"/>
    </source>
</evidence>
<evidence type="ECO:0000313" key="9">
    <source>
        <dbReference type="Proteomes" id="UP001142810"/>
    </source>
</evidence>
<gene>
    <name evidence="8" type="ORF">OPS25_02615</name>
</gene>
<evidence type="ECO:0000256" key="1">
    <source>
        <dbReference type="ARBA" id="ARBA00004236"/>
    </source>
</evidence>